<evidence type="ECO:0000313" key="2">
    <source>
        <dbReference type="EMBL" id="KRX10700.1"/>
    </source>
</evidence>
<dbReference type="EMBL" id="LDAU01000024">
    <property type="protein sequence ID" value="KRX10700.1"/>
    <property type="molecule type" value="Genomic_DNA"/>
</dbReference>
<keyword evidence="3" id="KW-1185">Reference proteome</keyword>
<dbReference type="SMART" id="SM00054">
    <property type="entry name" value="EFh"/>
    <property type="match status" value="6"/>
</dbReference>
<dbReference type="InterPro" id="IPR002048">
    <property type="entry name" value="EF_hand_dom"/>
</dbReference>
<dbReference type="PANTHER" id="PTHR20875">
    <property type="entry name" value="EF-HAND CALCIUM-BINDING DOMAIN-CONTAINING PROTEIN 6-RELATED"/>
    <property type="match status" value="1"/>
</dbReference>
<reference evidence="2 3" key="1">
    <citation type="journal article" date="2015" name="Sci. Rep.">
        <title>Genome of the facultative scuticociliatosis pathogen Pseudocohnilembus persalinus provides insight into its virulence through horizontal gene transfer.</title>
        <authorList>
            <person name="Xiong J."/>
            <person name="Wang G."/>
            <person name="Cheng J."/>
            <person name="Tian M."/>
            <person name="Pan X."/>
            <person name="Warren A."/>
            <person name="Jiang C."/>
            <person name="Yuan D."/>
            <person name="Miao W."/>
        </authorList>
    </citation>
    <scope>NUCLEOTIDE SEQUENCE [LARGE SCALE GENOMIC DNA]</scope>
    <source>
        <strain evidence="2">36N120E</strain>
    </source>
</reference>
<dbReference type="PANTHER" id="PTHR20875:SF0">
    <property type="entry name" value="GH12158P"/>
    <property type="match status" value="1"/>
</dbReference>
<feature type="domain" description="EF-hand" evidence="1">
    <location>
        <begin position="694"/>
        <end position="729"/>
    </location>
</feature>
<dbReference type="Gene3D" id="1.10.238.10">
    <property type="entry name" value="EF-hand"/>
    <property type="match status" value="7"/>
</dbReference>
<dbReference type="GO" id="GO:0005509">
    <property type="term" value="F:calcium ion binding"/>
    <property type="evidence" value="ECO:0007669"/>
    <property type="project" value="InterPro"/>
</dbReference>
<dbReference type="OMA" id="CVRYRDF"/>
<dbReference type="PROSITE" id="PS50222">
    <property type="entry name" value="EF_HAND_2"/>
    <property type="match status" value="2"/>
</dbReference>
<feature type="domain" description="EF-hand" evidence="1">
    <location>
        <begin position="334"/>
        <end position="369"/>
    </location>
</feature>
<protein>
    <recommendedName>
        <fullName evidence="1">EF-hand domain-containing protein</fullName>
    </recommendedName>
</protein>
<organism evidence="2 3">
    <name type="scientific">Pseudocohnilembus persalinus</name>
    <name type="common">Ciliate</name>
    <dbReference type="NCBI Taxonomy" id="266149"/>
    <lineage>
        <taxon>Eukaryota</taxon>
        <taxon>Sar</taxon>
        <taxon>Alveolata</taxon>
        <taxon>Ciliophora</taxon>
        <taxon>Intramacronucleata</taxon>
        <taxon>Oligohymenophorea</taxon>
        <taxon>Scuticociliatia</taxon>
        <taxon>Philasterida</taxon>
        <taxon>Pseudocohnilembidae</taxon>
        <taxon>Pseudocohnilembus</taxon>
    </lineage>
</organism>
<comment type="caution">
    <text evidence="2">The sequence shown here is derived from an EMBL/GenBank/DDBJ whole genome shotgun (WGS) entry which is preliminary data.</text>
</comment>
<gene>
    <name evidence="2" type="ORF">PPERSA_08695</name>
</gene>
<dbReference type="OrthoDB" id="187808at2759"/>
<sequence length="992" mass="118398">MQYQFLLIYLIHKIFQSNNKTFVQIKVIIIINNKIKQKKYKFYIMTSTLQHAGINQLNSKDDLIAIGQSKYNTSKNQITINNNIENLIMAEVYKRQIRMKDFFFDFDRLRKGFVTEDKFRSALSMLHMHMTEKDIQELINRYQVGPDLIGYIDFCNKVDSQFYDYNLAKDNLKSMESVSSITETENRIISQILQNIQQEIRTKRIMIKPPFQDFDRTKCSHITVDQFYRVLNNLNLLPPEQYLNLLIRRYIDNGNPKEVNYVKFCDEVDNISEMLETVIKGVTPNSKEHDPNEGIVRDTQDLKLMQTLFTHKRLDLGDKNLEEIVKKIQAEVVMKRIRIKEFFKDFDNLRKGTVSVEQFKRVLNISNINISQKEMDIILNYYKLDNLPNGLVRYLDFCEAIDQVFTTKNIEKNPLQTVQQHTQETTLPARRTFMQLSEYEQQQLDQILYQYHKEIENKRFLIKPHFKNFDITKQGYISKNQFLRILNQFRLLPGEEQLNILLKRYTDKGTLDEVNYYDFWRDIDTYDEGVNISKQYADSFKTFKKQDGEFQPSILNQTPDNLNDLLARLRKLAKERRLRINEFLKDFDKLRSGDITENQMRLGLNMCQLPLSNQEFQLLVQNFQSPNKPGYIRWRDLCDEIDKVFTTKGLEKVSANTQFNNPTTNYKYGRKELTEQEINLANQLKERFAFFCMATRLDIKQFFQDWDRNGRNKVTPKQFRQVFATVNFPISQEEFEAVCRMYYCADQIDIRYVDFINDTNVYQMNVPSKTSENLPYQSIEDKRKPKDFYVLIDDLKNEVKVNRLRVEEYFRDYDPLKKGTVTQNKFRGVISLLKIDLPEKYLQLLEDSYRSQEDPNLIVYSKFLDDINIVFTKPGLDKNPLDKPTDYTKKKFLDPNDILTEKEEQDLETLLRRLGEVCRKHRIMLKSYFQDKDRAKCGKVSFTRFRSILDFHKLPLNEDQYKLLCKRFAYQGVEFNYVEFDQVLKMYEEPEI</sequence>
<name>A0A0V0R882_PSEPJ</name>
<accession>A0A0V0R882</accession>
<dbReference type="InterPro" id="IPR052603">
    <property type="entry name" value="EFCB6"/>
</dbReference>
<proteinExistence type="predicted"/>
<evidence type="ECO:0000259" key="1">
    <source>
        <dbReference type="PROSITE" id="PS50222"/>
    </source>
</evidence>
<dbReference type="SUPFAM" id="SSF47473">
    <property type="entry name" value="EF-hand"/>
    <property type="match status" value="5"/>
</dbReference>
<dbReference type="InParanoid" id="A0A0V0R882"/>
<evidence type="ECO:0000313" key="3">
    <source>
        <dbReference type="Proteomes" id="UP000054937"/>
    </source>
</evidence>
<dbReference type="AlphaFoldDB" id="A0A0V0R882"/>
<dbReference type="InterPro" id="IPR011992">
    <property type="entry name" value="EF-hand-dom_pair"/>
</dbReference>
<dbReference type="Proteomes" id="UP000054937">
    <property type="component" value="Unassembled WGS sequence"/>
</dbReference>